<accession>A0AAD8TUP1</accession>
<dbReference type="Pfam" id="PF03108">
    <property type="entry name" value="DBD_Tnp_Mut"/>
    <property type="match status" value="1"/>
</dbReference>
<evidence type="ECO:0000313" key="5">
    <source>
        <dbReference type="Proteomes" id="UP001231189"/>
    </source>
</evidence>
<dbReference type="Pfam" id="PF10551">
    <property type="entry name" value="MULE"/>
    <property type="match status" value="1"/>
</dbReference>
<evidence type="ECO:0008006" key="6">
    <source>
        <dbReference type="Google" id="ProtNLM"/>
    </source>
</evidence>
<gene>
    <name evidence="4" type="ORF">QYE76_009959</name>
</gene>
<keyword evidence="5" id="KW-1185">Reference proteome</keyword>
<evidence type="ECO:0000259" key="2">
    <source>
        <dbReference type="Pfam" id="PF03108"/>
    </source>
</evidence>
<evidence type="ECO:0000313" key="4">
    <source>
        <dbReference type="EMBL" id="KAK1693262.1"/>
    </source>
</evidence>
<evidence type="ECO:0000256" key="1">
    <source>
        <dbReference type="SAM" id="MobiDB-lite"/>
    </source>
</evidence>
<dbReference type="InterPro" id="IPR018289">
    <property type="entry name" value="MULE_transposase_dom"/>
</dbReference>
<protein>
    <recommendedName>
        <fullName evidence="6">MULE transposase domain-containing protein</fullName>
    </recommendedName>
</protein>
<comment type="caution">
    <text evidence="4">The sequence shown here is derived from an EMBL/GenBank/DDBJ whole genome shotgun (WGS) entry which is preliminary data.</text>
</comment>
<sequence>MDPGGGGGDAAERDGDGDSSGAPHVDGRARGGAGFFDSQDCCGSSNPVAPGSGYPAAAAVVGDVEFDDEIVENDNQIIVLDDELAVTRCNAYGDCFGLFSDEEEGEERNMECSEEELEANSDAELGSEYEEECELEDADEKGEDIEALNKRLSGMKRKKIESMMHCEGDTDVEELFPDDGTDSDECIPISSLQKLPVKRGPTSRAHCSIASASIPDYVPSSDENFEAGDDSDEEIPFRRALKNMHIAQLRNFRYHRNCKDRVIAVCTHEKCPFYMIGSQIAGEKTFCMRKLHFEHSCAPSGEHCKVTCKWVAQNAEKALRTDPGTRVETVMDNAKEKFGVEVPKNMAYRARKKALKTVIGDDLKQYKRLRDYLQTVIDTNPGSRCIVTTKVLPEHPSPNPRFHGLFIALGASVQGFLKGCRPFIGLDGCFIKLPTGQQILAATGRDGNNNIFPIAFGLVDKEDTASWSWFLTQLKYAIGGESGEFGYYTIMSDRQKAGFRGEELKKFMDAASYAYTQHGFDVAMQNMKDESEEAWAWLSKIPVECWARKIEKMVRVHLLQLQILQQLPLLQEVLQHHLMPLVQEVLEHHLMPLVQEVLEHHLMPLVQEVLEQHLQPLLQDVLHQHPLLQHDLKLHQQPLLQDVLKVHQHPLLQHDLKLHRQPLVQMMEPGLLQMLEPELLQMVQPGLLSLHPGMYNMKVHLLGL</sequence>
<dbReference type="InterPro" id="IPR004332">
    <property type="entry name" value="Transposase_MuDR"/>
</dbReference>
<dbReference type="EMBL" id="JAUUTY010000001">
    <property type="protein sequence ID" value="KAK1693262.1"/>
    <property type="molecule type" value="Genomic_DNA"/>
</dbReference>
<feature type="domain" description="MULE transposase" evidence="3">
    <location>
        <begin position="424"/>
        <end position="497"/>
    </location>
</feature>
<dbReference type="Proteomes" id="UP001231189">
    <property type="component" value="Unassembled WGS sequence"/>
</dbReference>
<organism evidence="4 5">
    <name type="scientific">Lolium multiflorum</name>
    <name type="common">Italian ryegrass</name>
    <name type="synonym">Lolium perenne subsp. multiflorum</name>
    <dbReference type="NCBI Taxonomy" id="4521"/>
    <lineage>
        <taxon>Eukaryota</taxon>
        <taxon>Viridiplantae</taxon>
        <taxon>Streptophyta</taxon>
        <taxon>Embryophyta</taxon>
        <taxon>Tracheophyta</taxon>
        <taxon>Spermatophyta</taxon>
        <taxon>Magnoliopsida</taxon>
        <taxon>Liliopsida</taxon>
        <taxon>Poales</taxon>
        <taxon>Poaceae</taxon>
        <taxon>BOP clade</taxon>
        <taxon>Pooideae</taxon>
        <taxon>Poodae</taxon>
        <taxon>Poeae</taxon>
        <taxon>Poeae Chloroplast Group 2 (Poeae type)</taxon>
        <taxon>Loliodinae</taxon>
        <taxon>Loliinae</taxon>
        <taxon>Lolium</taxon>
    </lineage>
</organism>
<feature type="domain" description="Transposase MuDR plant" evidence="2">
    <location>
        <begin position="237"/>
        <end position="287"/>
    </location>
</feature>
<dbReference type="PANTHER" id="PTHR31973:SF187">
    <property type="entry name" value="MUTATOR TRANSPOSASE MUDRA PROTEIN"/>
    <property type="match status" value="1"/>
</dbReference>
<proteinExistence type="predicted"/>
<evidence type="ECO:0000259" key="3">
    <source>
        <dbReference type="Pfam" id="PF10551"/>
    </source>
</evidence>
<reference evidence="4" key="1">
    <citation type="submission" date="2023-07" db="EMBL/GenBank/DDBJ databases">
        <title>A chromosome-level genome assembly of Lolium multiflorum.</title>
        <authorList>
            <person name="Chen Y."/>
            <person name="Copetti D."/>
            <person name="Kolliker R."/>
            <person name="Studer B."/>
        </authorList>
    </citation>
    <scope>NUCLEOTIDE SEQUENCE</scope>
    <source>
        <strain evidence="4">02402/16</strain>
        <tissue evidence="4">Leaf</tissue>
    </source>
</reference>
<name>A0AAD8TUP1_LOLMU</name>
<feature type="region of interest" description="Disordered" evidence="1">
    <location>
        <begin position="1"/>
        <end position="32"/>
    </location>
</feature>
<dbReference type="PANTHER" id="PTHR31973">
    <property type="entry name" value="POLYPROTEIN, PUTATIVE-RELATED"/>
    <property type="match status" value="1"/>
</dbReference>
<dbReference type="AlphaFoldDB" id="A0AAD8TUP1"/>